<dbReference type="Pfam" id="PF10396">
    <property type="entry name" value="TrmE_N"/>
    <property type="match status" value="1"/>
</dbReference>
<dbReference type="CDD" id="cd04164">
    <property type="entry name" value="trmE"/>
    <property type="match status" value="1"/>
</dbReference>
<sequence length="489" mass="53545">MRLASCLGKRQQHTLRLAHSQRDTIYASSTAPGKAAIAIVRISGSDALQVWHQMTRSPKAHRAPPVRPPVPRRASLRQVVDPVTQDPLDEALVLYFPRSVALTGQDLVELHLHGSRAVTRAVLEALSKLSDHFRPAEPGEFTQRAYESGKMDLTAVEGLRDLIESETEAQRQLALAQATGSLHKQYELIRQQLIEAMALIEAIIDFGEDENIEDGVIDLARAKVASLRETLQARLTRSRSSEIVRQGIRVAILGPPNAGKSTLFNWLVQREASIVTAHPGTTRDIIQTSLDFHGYPLVLLDTAGLRQGQDVHEVEQIGITRALEAASSADLKLCVLPLDQPTAIPRLVSSSTEDALVVFTKSDLVDSTSAASQVARYCALYDIRGSHCVVSVKTGDGLFDLSQFLQRCCESRFGQHQPEAPLVTQARHRHHLEDCLACLAAFEASCNEEGIVLAAEELRYAAQAIGRITGRVEAEEVLGQIFSSFCIGK</sequence>
<organism evidence="8 9">
    <name type="scientific">Mixia osmundae (strain CBS 9802 / IAM 14324 / JCM 22182 / KY 12970)</name>
    <dbReference type="NCBI Taxonomy" id="764103"/>
    <lineage>
        <taxon>Eukaryota</taxon>
        <taxon>Fungi</taxon>
        <taxon>Dikarya</taxon>
        <taxon>Basidiomycota</taxon>
        <taxon>Pucciniomycotina</taxon>
        <taxon>Mixiomycetes</taxon>
        <taxon>Mixiales</taxon>
        <taxon>Mixiaceae</taxon>
        <taxon>Mixia</taxon>
    </lineage>
</organism>
<dbReference type="InterPro" id="IPR006073">
    <property type="entry name" value="GTP-bd"/>
</dbReference>
<evidence type="ECO:0000256" key="4">
    <source>
        <dbReference type="ARBA" id="ARBA00022741"/>
    </source>
</evidence>
<comment type="caution">
    <text evidence="8">The sequence shown here is derived from an EMBL/GenBank/DDBJ whole genome shotgun (WGS) entry which is preliminary data.</text>
</comment>
<dbReference type="SUPFAM" id="SSF52540">
    <property type="entry name" value="P-loop containing nucleoside triphosphate hydrolases"/>
    <property type="match status" value="1"/>
</dbReference>
<dbReference type="GO" id="GO:0003924">
    <property type="term" value="F:GTPase activity"/>
    <property type="evidence" value="ECO:0007669"/>
    <property type="project" value="InterPro"/>
</dbReference>
<evidence type="ECO:0000256" key="1">
    <source>
        <dbReference type="ARBA" id="ARBA00004173"/>
    </source>
</evidence>
<dbReference type="HOGENOM" id="CLU_019624_3_1_1"/>
<dbReference type="InterPro" id="IPR027417">
    <property type="entry name" value="P-loop_NTPase"/>
</dbReference>
<dbReference type="AlphaFoldDB" id="G7DTE7"/>
<gene>
    <name evidence="8" type="primary">Mo00440</name>
    <name evidence="8" type="ORF">E5Q_00440</name>
</gene>
<dbReference type="CDD" id="cd14858">
    <property type="entry name" value="TrmE_N"/>
    <property type="match status" value="1"/>
</dbReference>
<dbReference type="SUPFAM" id="SSF116878">
    <property type="entry name" value="TrmE connector domain"/>
    <property type="match status" value="1"/>
</dbReference>
<dbReference type="InParanoid" id="G7DTE7"/>
<dbReference type="OrthoDB" id="188276at2759"/>
<keyword evidence="4 6" id="KW-0547">Nucleotide-binding</keyword>
<dbReference type="GO" id="GO:0002098">
    <property type="term" value="P:tRNA wobble uridine modification"/>
    <property type="evidence" value="ECO:0007669"/>
    <property type="project" value="TreeGrafter"/>
</dbReference>
<reference evidence="8 9" key="1">
    <citation type="journal article" date="2011" name="J. Gen. Appl. Microbiol.">
        <title>Draft genome sequencing of the enigmatic basidiomycete Mixia osmundae.</title>
        <authorList>
            <person name="Nishida H."/>
            <person name="Nagatsuka Y."/>
            <person name="Sugiyama J."/>
        </authorList>
    </citation>
    <scope>NUCLEOTIDE SEQUENCE [LARGE SCALE GENOMIC DNA]</scope>
    <source>
        <strain evidence="9">CBS 9802 / IAM 14324 / JCM 22182 / KY 12970</strain>
    </source>
</reference>
<dbReference type="GO" id="GO:0005525">
    <property type="term" value="F:GTP binding"/>
    <property type="evidence" value="ECO:0007669"/>
    <property type="project" value="UniProtKB-KW"/>
</dbReference>
<dbReference type="InterPro" id="IPR018948">
    <property type="entry name" value="GTP-bd_TrmE_N"/>
</dbReference>
<dbReference type="eggNOG" id="KOG1191">
    <property type="taxonomic scope" value="Eukaryota"/>
</dbReference>
<evidence type="ECO:0000256" key="6">
    <source>
        <dbReference type="RuleBase" id="RU003313"/>
    </source>
</evidence>
<dbReference type="PANTHER" id="PTHR42714:SF2">
    <property type="entry name" value="TRNA MODIFICATION GTPASE GTPBP3, MITOCHONDRIAL"/>
    <property type="match status" value="1"/>
</dbReference>
<feature type="domain" description="TrmE-type G" evidence="7">
    <location>
        <begin position="247"/>
        <end position="410"/>
    </location>
</feature>
<proteinExistence type="inferred from homology"/>
<evidence type="ECO:0000313" key="9">
    <source>
        <dbReference type="Proteomes" id="UP000009131"/>
    </source>
</evidence>
<dbReference type="NCBIfam" id="TIGR00231">
    <property type="entry name" value="small_GTP"/>
    <property type="match status" value="1"/>
</dbReference>
<reference evidence="8 9" key="2">
    <citation type="journal article" date="2012" name="Open Biol.">
        <title>Characteristics of nucleosomes and linker DNA regions on the genome of the basidiomycete Mixia osmundae revealed by mono- and dinucleosome mapping.</title>
        <authorList>
            <person name="Nishida H."/>
            <person name="Kondo S."/>
            <person name="Matsumoto T."/>
            <person name="Suzuki Y."/>
            <person name="Yoshikawa H."/>
            <person name="Taylor T.D."/>
            <person name="Sugiyama J."/>
        </authorList>
    </citation>
    <scope>NUCLEOTIDE SEQUENCE [LARGE SCALE GENOMIC DNA]</scope>
    <source>
        <strain evidence="9">CBS 9802 / IAM 14324 / JCM 22182 / KY 12970</strain>
    </source>
</reference>
<dbReference type="GO" id="GO:0005739">
    <property type="term" value="C:mitochondrion"/>
    <property type="evidence" value="ECO:0007669"/>
    <property type="project" value="UniProtKB-SubCell"/>
</dbReference>
<keyword evidence="5 6" id="KW-0342">GTP-binding</keyword>
<keyword evidence="3 6" id="KW-0819">tRNA processing</keyword>
<dbReference type="Pfam" id="PF01926">
    <property type="entry name" value="MMR_HSR1"/>
    <property type="match status" value="1"/>
</dbReference>
<protein>
    <recommendedName>
        <fullName evidence="7">TrmE-type G domain-containing protein</fullName>
    </recommendedName>
</protein>
<keyword evidence="9" id="KW-1185">Reference proteome</keyword>
<dbReference type="InterPro" id="IPR025867">
    <property type="entry name" value="MnmE_helical"/>
</dbReference>
<dbReference type="InterPro" id="IPR004520">
    <property type="entry name" value="GTPase_MnmE"/>
</dbReference>
<evidence type="ECO:0000256" key="3">
    <source>
        <dbReference type="ARBA" id="ARBA00022694"/>
    </source>
</evidence>
<dbReference type="NCBIfam" id="TIGR00450">
    <property type="entry name" value="mnmE_trmE_thdF"/>
    <property type="match status" value="1"/>
</dbReference>
<accession>G7DTE7</accession>
<evidence type="ECO:0000256" key="5">
    <source>
        <dbReference type="ARBA" id="ARBA00023134"/>
    </source>
</evidence>
<dbReference type="InterPro" id="IPR027368">
    <property type="entry name" value="MnmE_dom2"/>
</dbReference>
<dbReference type="Gene3D" id="3.40.50.300">
    <property type="entry name" value="P-loop containing nucleotide triphosphate hydrolases"/>
    <property type="match status" value="1"/>
</dbReference>
<dbReference type="GO" id="GO:0030488">
    <property type="term" value="P:tRNA methylation"/>
    <property type="evidence" value="ECO:0007669"/>
    <property type="project" value="TreeGrafter"/>
</dbReference>
<dbReference type="FunFam" id="3.30.1360.120:FF:000007">
    <property type="entry name" value="tRNA modification GTPase GTPBP3, mitochondrial"/>
    <property type="match status" value="1"/>
</dbReference>
<evidence type="ECO:0000259" key="7">
    <source>
        <dbReference type="PROSITE" id="PS51709"/>
    </source>
</evidence>
<dbReference type="FunCoup" id="G7DTE7">
    <property type="interactions" value="210"/>
</dbReference>
<comment type="similarity">
    <text evidence="2 6">Belongs to the TRAFAC class TrmE-Era-EngA-EngB-Septin-like GTPase superfamily. TrmE GTPase family.</text>
</comment>
<evidence type="ECO:0000313" key="8">
    <source>
        <dbReference type="EMBL" id="GAA93794.1"/>
    </source>
</evidence>
<dbReference type="PANTHER" id="PTHR42714">
    <property type="entry name" value="TRNA MODIFICATION GTPASE GTPBP3"/>
    <property type="match status" value="1"/>
</dbReference>
<dbReference type="Pfam" id="PF12631">
    <property type="entry name" value="MnmE_helical"/>
    <property type="match status" value="1"/>
</dbReference>
<dbReference type="PROSITE" id="PS51709">
    <property type="entry name" value="G_TRME"/>
    <property type="match status" value="1"/>
</dbReference>
<dbReference type="InterPro" id="IPR031168">
    <property type="entry name" value="G_TrmE"/>
</dbReference>
<dbReference type="Gene3D" id="3.30.1360.120">
    <property type="entry name" value="Probable tRNA modification gtpase trme, domain 1"/>
    <property type="match status" value="1"/>
</dbReference>
<dbReference type="EMBL" id="BABT02000025">
    <property type="protein sequence ID" value="GAA93794.1"/>
    <property type="molecule type" value="Genomic_DNA"/>
</dbReference>
<dbReference type="Proteomes" id="UP000009131">
    <property type="component" value="Unassembled WGS sequence"/>
</dbReference>
<dbReference type="HAMAP" id="MF_00379">
    <property type="entry name" value="GTPase_MnmE"/>
    <property type="match status" value="1"/>
</dbReference>
<dbReference type="InterPro" id="IPR005225">
    <property type="entry name" value="Small_GTP-bd"/>
</dbReference>
<dbReference type="InterPro" id="IPR027266">
    <property type="entry name" value="TrmE/GcvT-like"/>
</dbReference>
<dbReference type="Gene3D" id="1.20.120.430">
    <property type="entry name" value="tRNA modification GTPase MnmE domain 2"/>
    <property type="match status" value="1"/>
</dbReference>
<dbReference type="STRING" id="764103.G7DTE7"/>
<evidence type="ECO:0000256" key="2">
    <source>
        <dbReference type="ARBA" id="ARBA00011043"/>
    </source>
</evidence>
<comment type="subcellular location">
    <subcellularLocation>
        <location evidence="1">Mitochondrion</location>
    </subcellularLocation>
</comment>
<name>G7DTE7_MIXOS</name>
<dbReference type="NCBIfam" id="NF003661">
    <property type="entry name" value="PRK05291.1-3"/>
    <property type="match status" value="1"/>
</dbReference>